<evidence type="ECO:0000313" key="1">
    <source>
        <dbReference type="EMBL" id="DAD28124.1"/>
    </source>
</evidence>
<dbReference type="AlphaFoldDB" id="A0A822Y2J4"/>
<dbReference type="PANTHER" id="PTHR20854">
    <property type="entry name" value="INOSITOL MONOPHOSPHATASE"/>
    <property type="match status" value="1"/>
</dbReference>
<organism evidence="1 2">
    <name type="scientific">Nelumbo nucifera</name>
    <name type="common">Sacred lotus</name>
    <dbReference type="NCBI Taxonomy" id="4432"/>
    <lineage>
        <taxon>Eukaryota</taxon>
        <taxon>Viridiplantae</taxon>
        <taxon>Streptophyta</taxon>
        <taxon>Embryophyta</taxon>
        <taxon>Tracheophyta</taxon>
        <taxon>Spermatophyta</taxon>
        <taxon>Magnoliopsida</taxon>
        <taxon>Proteales</taxon>
        <taxon>Nelumbonaceae</taxon>
        <taxon>Nelumbo</taxon>
    </lineage>
</organism>
<reference evidence="1 2" key="1">
    <citation type="journal article" date="2020" name="Mol. Biol. Evol.">
        <title>Distinct Expression and Methylation Patterns for Genes with Different Fates following a Single Whole-Genome Duplication in Flowering Plants.</title>
        <authorList>
            <person name="Shi T."/>
            <person name="Rahmani R.S."/>
            <person name="Gugger P.F."/>
            <person name="Wang M."/>
            <person name="Li H."/>
            <person name="Zhang Y."/>
            <person name="Li Z."/>
            <person name="Wang Q."/>
            <person name="Van de Peer Y."/>
            <person name="Marchal K."/>
            <person name="Chen J."/>
        </authorList>
    </citation>
    <scope>NUCLEOTIDE SEQUENCE [LARGE SCALE GENOMIC DNA]</scope>
    <source>
        <tissue evidence="1">Leaf</tissue>
    </source>
</reference>
<dbReference type="Proteomes" id="UP000607653">
    <property type="component" value="Unassembled WGS sequence"/>
</dbReference>
<dbReference type="PANTHER" id="PTHR20854:SF4">
    <property type="entry name" value="INOSITOL-1-MONOPHOSPHATASE-RELATED"/>
    <property type="match status" value="1"/>
</dbReference>
<dbReference type="EMBL" id="DUZY01000002">
    <property type="protein sequence ID" value="DAD28124.1"/>
    <property type="molecule type" value="Genomic_DNA"/>
</dbReference>
<comment type="caution">
    <text evidence="1">The sequence shown here is derived from an EMBL/GenBank/DDBJ whole genome shotgun (WGS) entry which is preliminary data.</text>
</comment>
<proteinExistence type="predicted"/>
<accession>A0A822Y2J4</accession>
<name>A0A822Y2J4_NELNU</name>
<sequence length="90" mass="9917">MGESDSLVEFLAIAVDATKKAGEIIRKGFHQAKHVEHKMFTGILGKGAFLNGNKINVSSQTELVKSLLATKVKPLCQVNLHWKKCFGYCI</sequence>
<gene>
    <name evidence="1" type="ORF">HUJ06_029592</name>
</gene>
<protein>
    <submittedName>
        <fullName evidence="1">Uncharacterized protein</fullName>
    </submittedName>
</protein>
<evidence type="ECO:0000313" key="2">
    <source>
        <dbReference type="Proteomes" id="UP000607653"/>
    </source>
</evidence>
<keyword evidence="2" id="KW-1185">Reference proteome</keyword>